<feature type="domain" description="Methyltransferase" evidence="5">
    <location>
        <begin position="99"/>
        <end position="198"/>
    </location>
</feature>
<evidence type="ECO:0000313" key="7">
    <source>
        <dbReference type="Proteomes" id="UP000764110"/>
    </source>
</evidence>
<name>A0A9P8M119_9HYPO</name>
<keyword evidence="7" id="KW-1185">Reference proteome</keyword>
<keyword evidence="2" id="KW-0808">Transferase</keyword>
<dbReference type="InterPro" id="IPR029063">
    <property type="entry name" value="SAM-dependent_MTases_sf"/>
</dbReference>
<sequence length="284" mass="32014">MDSSPPLFIKDEDVKDLPEPALELLETYANIPAQDVIPHVLTLPRTQVDVNDYQRNEAFVLHPWPCIGRLRFLCPSLPTYAAYPRILTKLKSDASAALLDVGCCFGQDLRKLVLDGVDPSQLAALDLVPEFYEMGKRLFRDGDKLHIDFYGRDIFDSGADWEPLRQRFDIIHMTSFLHIWNWRGQVGAARRIVQFVKPKPGSLLVGSGLGSVVGEEGPALQGMGVHYRQSEESFARLWKEVGHLTGTKWKVESRFHGFQIGQQNQGQGAEDANVGWLTFEVHML</sequence>
<comment type="similarity">
    <text evidence="4">Belongs to the class I-like SAM-binding methyltransferase superfamily.</text>
</comment>
<evidence type="ECO:0000259" key="5">
    <source>
        <dbReference type="Pfam" id="PF13649"/>
    </source>
</evidence>
<dbReference type="InterPro" id="IPR051654">
    <property type="entry name" value="Meroterpenoid_MTases"/>
</dbReference>
<proteinExistence type="inferred from homology"/>
<comment type="pathway">
    <text evidence="1">Secondary metabolite biosynthesis.</text>
</comment>
<evidence type="ECO:0000256" key="3">
    <source>
        <dbReference type="ARBA" id="ARBA00022691"/>
    </source>
</evidence>
<dbReference type="AlphaFoldDB" id="A0A9P8M119"/>
<dbReference type="Pfam" id="PF13649">
    <property type="entry name" value="Methyltransf_25"/>
    <property type="match status" value="1"/>
</dbReference>
<evidence type="ECO:0000313" key="6">
    <source>
        <dbReference type="EMBL" id="KAH0592166.1"/>
    </source>
</evidence>
<organism evidence="6 7">
    <name type="scientific">Metarhizium humberi</name>
    <dbReference type="NCBI Taxonomy" id="2596975"/>
    <lineage>
        <taxon>Eukaryota</taxon>
        <taxon>Fungi</taxon>
        <taxon>Dikarya</taxon>
        <taxon>Ascomycota</taxon>
        <taxon>Pezizomycotina</taxon>
        <taxon>Sordariomycetes</taxon>
        <taxon>Hypocreomycetidae</taxon>
        <taxon>Hypocreales</taxon>
        <taxon>Clavicipitaceae</taxon>
        <taxon>Metarhizium</taxon>
    </lineage>
</organism>
<dbReference type="Proteomes" id="UP000764110">
    <property type="component" value="Unassembled WGS sequence"/>
</dbReference>
<gene>
    <name evidence="6" type="ORF">MHUMG1_10118</name>
</gene>
<dbReference type="PANTHER" id="PTHR35897:SF1">
    <property type="entry name" value="METHYLTRANSFERASE AUSD"/>
    <property type="match status" value="1"/>
</dbReference>
<dbReference type="InterPro" id="IPR041698">
    <property type="entry name" value="Methyltransf_25"/>
</dbReference>
<reference evidence="6 7" key="1">
    <citation type="submission" date="2020-07" db="EMBL/GenBank/DDBJ databases">
        <title>Metarhizium humberi genome.</title>
        <authorList>
            <person name="Lysoe E."/>
        </authorList>
    </citation>
    <scope>NUCLEOTIDE SEQUENCE [LARGE SCALE GENOMIC DNA]</scope>
    <source>
        <strain evidence="6 7">ESALQ1638</strain>
    </source>
</reference>
<protein>
    <recommendedName>
        <fullName evidence="5">Methyltransferase domain-containing protein</fullName>
    </recommendedName>
</protein>
<dbReference type="PANTHER" id="PTHR35897">
    <property type="entry name" value="METHYLTRANSFERASE AUSD"/>
    <property type="match status" value="1"/>
</dbReference>
<dbReference type="SUPFAM" id="SSF53335">
    <property type="entry name" value="S-adenosyl-L-methionine-dependent methyltransferases"/>
    <property type="match status" value="1"/>
</dbReference>
<dbReference type="Gene3D" id="3.40.50.150">
    <property type="entry name" value="Vaccinia Virus protein VP39"/>
    <property type="match status" value="1"/>
</dbReference>
<evidence type="ECO:0000256" key="4">
    <source>
        <dbReference type="ARBA" id="ARBA00038314"/>
    </source>
</evidence>
<accession>A0A9P8M119</accession>
<dbReference type="GO" id="GO:0016740">
    <property type="term" value="F:transferase activity"/>
    <property type="evidence" value="ECO:0007669"/>
    <property type="project" value="UniProtKB-KW"/>
</dbReference>
<keyword evidence="3" id="KW-0949">S-adenosyl-L-methionine</keyword>
<dbReference type="EMBL" id="JACEFI010000036">
    <property type="protein sequence ID" value="KAH0592166.1"/>
    <property type="molecule type" value="Genomic_DNA"/>
</dbReference>
<evidence type="ECO:0000256" key="2">
    <source>
        <dbReference type="ARBA" id="ARBA00022679"/>
    </source>
</evidence>
<evidence type="ECO:0000256" key="1">
    <source>
        <dbReference type="ARBA" id="ARBA00005179"/>
    </source>
</evidence>
<comment type="caution">
    <text evidence="6">The sequence shown here is derived from an EMBL/GenBank/DDBJ whole genome shotgun (WGS) entry which is preliminary data.</text>
</comment>